<evidence type="ECO:0000256" key="1">
    <source>
        <dbReference type="ARBA" id="ARBA00008210"/>
    </source>
</evidence>
<dbReference type="InterPro" id="IPR036354">
    <property type="entry name" value="Prot_inh_pot1_sf"/>
</dbReference>
<dbReference type="SUPFAM" id="SSF54654">
    <property type="entry name" value="CI-2 family of serine protease inhibitors"/>
    <property type="match status" value="2"/>
</dbReference>
<protein>
    <submittedName>
        <fullName evidence="4">Proteinase inhibitor I13, potato inhibitor I</fullName>
    </submittedName>
</protein>
<sequence length="151" mass="17182">MSIRCPGKNSWPELVGKNGESAKETIERENSNVRAIVLPEGSIVTKDFRCNRISWAIQVWKLTQHLQQEKKVRQREFIKAEIMSRCHGKNTWPELLGKSGETAKATVERENSNVSAIVLLEGTPVTRDFRCNRVRIFVNQHGHVVQVPHVG</sequence>
<dbReference type="PROSITE" id="PS00285">
    <property type="entry name" value="POTATO_INHIBITOR"/>
    <property type="match status" value="2"/>
</dbReference>
<proteinExistence type="inferred from homology"/>
<dbReference type="Pfam" id="PF00280">
    <property type="entry name" value="potato_inhibit"/>
    <property type="match status" value="2"/>
</dbReference>
<comment type="caution">
    <text evidence="4">The sequence shown here is derived from an EMBL/GenBank/DDBJ whole genome shotgun (WGS) entry which is preliminary data.</text>
</comment>
<accession>A0A1R3I7G8</accession>
<dbReference type="PANTHER" id="PTHR33091">
    <property type="entry name" value="PROTEIN, PUTATIVE, EXPRESSED-RELATED"/>
    <property type="match status" value="1"/>
</dbReference>
<dbReference type="OMA" id="MTHDFRP"/>
<evidence type="ECO:0000313" key="4">
    <source>
        <dbReference type="EMBL" id="OMO78441.1"/>
    </source>
</evidence>
<dbReference type="AlphaFoldDB" id="A0A1R3I7G8"/>
<comment type="similarity">
    <text evidence="1">Belongs to the protease inhibitor I13 (potato type I serine protease inhibitor) family.</text>
</comment>
<dbReference type="STRING" id="210143.A0A1R3I7G8"/>
<dbReference type="InterPro" id="IPR000864">
    <property type="entry name" value="Prot_inh_pot1"/>
</dbReference>
<gene>
    <name evidence="4" type="ORF">CCACVL1_14396</name>
</gene>
<dbReference type="OrthoDB" id="10013825at2759"/>
<dbReference type="Gramene" id="OMO78441">
    <property type="protein sequence ID" value="OMO78441"/>
    <property type="gene ID" value="CCACVL1_14396"/>
</dbReference>
<dbReference type="Proteomes" id="UP000188268">
    <property type="component" value="Unassembled WGS sequence"/>
</dbReference>
<keyword evidence="3" id="KW-0722">Serine protease inhibitor</keyword>
<reference evidence="4 5" key="1">
    <citation type="submission" date="2013-09" db="EMBL/GenBank/DDBJ databases">
        <title>Corchorus capsularis genome sequencing.</title>
        <authorList>
            <person name="Alam M."/>
            <person name="Haque M.S."/>
            <person name="Islam M.S."/>
            <person name="Emdad E.M."/>
            <person name="Islam M.M."/>
            <person name="Ahmed B."/>
            <person name="Halim A."/>
            <person name="Hossen Q.M.M."/>
            <person name="Hossain M.Z."/>
            <person name="Ahmed R."/>
            <person name="Khan M.M."/>
            <person name="Islam R."/>
            <person name="Rashid M.M."/>
            <person name="Khan S.A."/>
            <person name="Rahman M.S."/>
            <person name="Alam M."/>
        </authorList>
    </citation>
    <scope>NUCLEOTIDE SEQUENCE [LARGE SCALE GENOMIC DNA]</scope>
    <source>
        <strain evidence="5">cv. CVL-1</strain>
        <tissue evidence="4">Whole seedling</tissue>
    </source>
</reference>
<dbReference type="PRINTS" id="PR00292">
    <property type="entry name" value="POTATOINHBTR"/>
</dbReference>
<dbReference type="EMBL" id="AWWV01010567">
    <property type="protein sequence ID" value="OMO78441.1"/>
    <property type="molecule type" value="Genomic_DNA"/>
</dbReference>
<keyword evidence="5" id="KW-1185">Reference proteome</keyword>
<evidence type="ECO:0000256" key="3">
    <source>
        <dbReference type="ARBA" id="ARBA00022900"/>
    </source>
</evidence>
<dbReference type="PANTHER" id="PTHR33091:SF83">
    <property type="entry name" value="SERINE PROTEASE INHIBITOR, POTATO INHIBITOR I-TYPE FAMILY PROTEIN-RELATED"/>
    <property type="match status" value="1"/>
</dbReference>
<dbReference type="GO" id="GO:0009611">
    <property type="term" value="P:response to wounding"/>
    <property type="evidence" value="ECO:0007669"/>
    <property type="project" value="InterPro"/>
</dbReference>
<name>A0A1R3I7G8_COCAP</name>
<evidence type="ECO:0000256" key="2">
    <source>
        <dbReference type="ARBA" id="ARBA00022690"/>
    </source>
</evidence>
<evidence type="ECO:0000313" key="5">
    <source>
        <dbReference type="Proteomes" id="UP000188268"/>
    </source>
</evidence>
<keyword evidence="2" id="KW-0646">Protease inhibitor</keyword>
<dbReference type="GO" id="GO:0004867">
    <property type="term" value="F:serine-type endopeptidase inhibitor activity"/>
    <property type="evidence" value="ECO:0007669"/>
    <property type="project" value="UniProtKB-KW"/>
</dbReference>
<organism evidence="4 5">
    <name type="scientific">Corchorus capsularis</name>
    <name type="common">Jute</name>
    <dbReference type="NCBI Taxonomy" id="210143"/>
    <lineage>
        <taxon>Eukaryota</taxon>
        <taxon>Viridiplantae</taxon>
        <taxon>Streptophyta</taxon>
        <taxon>Embryophyta</taxon>
        <taxon>Tracheophyta</taxon>
        <taxon>Spermatophyta</taxon>
        <taxon>Magnoliopsida</taxon>
        <taxon>eudicotyledons</taxon>
        <taxon>Gunneridae</taxon>
        <taxon>Pentapetalae</taxon>
        <taxon>rosids</taxon>
        <taxon>malvids</taxon>
        <taxon>Malvales</taxon>
        <taxon>Malvaceae</taxon>
        <taxon>Grewioideae</taxon>
        <taxon>Apeibeae</taxon>
        <taxon>Corchorus</taxon>
    </lineage>
</organism>
<dbReference type="Gene3D" id="3.30.10.10">
    <property type="entry name" value="Trypsin Inhibitor V, subunit A"/>
    <property type="match status" value="2"/>
</dbReference>